<evidence type="ECO:0000313" key="2">
    <source>
        <dbReference type="Proteomes" id="UP000621386"/>
    </source>
</evidence>
<protein>
    <submittedName>
        <fullName evidence="1">Uncharacterized protein</fullName>
    </submittedName>
</protein>
<keyword evidence="2" id="KW-1185">Reference proteome</keyword>
<sequence length="350" mass="38141">MTGFKINQRGIDEMMRQIQKGVERSARRHPIQIPIGTDPVTGSTQGDIEHDPYLPKALLWLHERAVEQRGHFQDMAMFTEREHLSQEEARDLALRLEQHGFVQISRSLGGDDTVVHLTDEGRVEVRRLKQLGCDRVRRADYATNALLRWLHDQDASIEPGKFADAPTAYFAGTPLTAGEISSAVAELVSYDLAESPARRNDYDPYLLQITDGGNACIRSGRAVRNYMDAQNTAGTTNNYHGSTVVHGDVSGGVVLTGDHNTVNAGNGIDAQALAGLVQGLRDVAPQLGLDPVDAEDFEAEVVALERDGGDPERGGRVWRRIMRLAGPALTTAVASGVGQQLVELGASLYN</sequence>
<comment type="caution">
    <text evidence="1">The sequence shown here is derived from an EMBL/GenBank/DDBJ whole genome shotgun (WGS) entry which is preliminary data.</text>
</comment>
<organism evidence="1 2">
    <name type="scientific">Streptomyces musisoli</name>
    <dbReference type="NCBI Taxonomy" id="2802280"/>
    <lineage>
        <taxon>Bacteria</taxon>
        <taxon>Bacillati</taxon>
        <taxon>Actinomycetota</taxon>
        <taxon>Actinomycetes</taxon>
        <taxon>Kitasatosporales</taxon>
        <taxon>Streptomycetaceae</taxon>
        <taxon>Streptomyces</taxon>
    </lineage>
</organism>
<gene>
    <name evidence="1" type="ORF">JK361_33235</name>
</gene>
<dbReference type="Proteomes" id="UP000621386">
    <property type="component" value="Unassembled WGS sequence"/>
</dbReference>
<dbReference type="RefSeq" id="WP_201825465.1">
    <property type="nucleotide sequence ID" value="NZ_JAERRH010000019.1"/>
</dbReference>
<name>A0ABS1PB47_9ACTN</name>
<accession>A0ABS1PB47</accession>
<proteinExistence type="predicted"/>
<evidence type="ECO:0000313" key="1">
    <source>
        <dbReference type="EMBL" id="MBL1109389.1"/>
    </source>
</evidence>
<reference evidence="1 2" key="1">
    <citation type="submission" date="2021-01" db="EMBL/GenBank/DDBJ databases">
        <title>WGS of actinomycetes isolated from Thailand.</title>
        <authorList>
            <person name="Thawai C."/>
        </authorList>
    </citation>
    <scope>NUCLEOTIDE SEQUENCE [LARGE SCALE GENOMIC DNA]</scope>
    <source>
        <strain evidence="1 2">CH5-8</strain>
    </source>
</reference>
<dbReference type="EMBL" id="JAERRH010000019">
    <property type="protein sequence ID" value="MBL1109389.1"/>
    <property type="molecule type" value="Genomic_DNA"/>
</dbReference>